<accession>Q9PKJ8</accession>
<evidence type="ECO:0000313" key="1">
    <source>
        <dbReference type="EMBL" id="AAF39316.1"/>
    </source>
</evidence>
<organism evidence="1 2">
    <name type="scientific">Chlamydia muridarum (strain MoPn / Nigg)</name>
    <dbReference type="NCBI Taxonomy" id="243161"/>
    <lineage>
        <taxon>Bacteria</taxon>
        <taxon>Pseudomonadati</taxon>
        <taxon>Chlamydiota</taxon>
        <taxon>Chlamydiia</taxon>
        <taxon>Chlamydiales</taxon>
        <taxon>Chlamydiaceae</taxon>
        <taxon>Chlamydia/Chlamydophila group</taxon>
        <taxon>Chlamydia</taxon>
    </lineage>
</organism>
<keyword evidence="2" id="KW-1185">Reference proteome</keyword>
<reference evidence="1 2" key="1">
    <citation type="journal article" date="2000" name="Nucleic Acids Res.">
        <title>Genome sequences of Chlamydia trachomatis MoPn and Chlamydia pneumoniae AR39.</title>
        <authorList>
            <person name="Read T.D."/>
            <person name="Brunham R.C."/>
            <person name="Shen C."/>
            <person name="Gill S.R."/>
            <person name="Heidelberg J.F."/>
            <person name="White O."/>
            <person name="Hickey E.K."/>
            <person name="Peterson J.D."/>
            <person name="Utterback T.R."/>
            <person name="Berry K.J."/>
            <person name="Bass S."/>
            <person name="Linher K.D."/>
            <person name="Weidman J.F."/>
            <person name="Khouri H.M."/>
            <person name="Craven B."/>
            <person name="Bowman C."/>
            <person name="Dodson R.J."/>
            <person name="Gwinn M.L."/>
            <person name="Nelson W.C."/>
            <person name="DeBoy R.T."/>
            <person name="Kolonay J.F."/>
            <person name="McClarty G."/>
            <person name="Salzberg S.L."/>
            <person name="Eisen J.A."/>
            <person name="Fraser C.M."/>
        </authorList>
    </citation>
    <scope>NUCLEOTIDE SEQUENCE [LARGE SCALE GENOMIC DNA]</scope>
    <source>
        <strain evidence="2">MoPn / Nigg</strain>
    </source>
</reference>
<sequence>MDKAHTVHFPPQLQLYDEDFTVDLQAKSLGLLKTVAVYAKLAASQPSQGSPI</sequence>
<evidence type="ECO:0000313" key="2">
    <source>
        <dbReference type="Proteomes" id="UP000000800"/>
    </source>
</evidence>
<proteinExistence type="predicted"/>
<gene>
    <name evidence="1" type="ordered locus">TC_0467</name>
</gene>
<dbReference type="HOGENOM" id="CLU_3078101_0_0_0"/>
<dbReference type="PIR" id="B81699">
    <property type="entry name" value="B81699"/>
</dbReference>
<protein>
    <submittedName>
        <fullName evidence="1">Uncharacterized protein</fullName>
    </submittedName>
</protein>
<name>Q9PKJ8_CHLMU</name>
<dbReference type="KEGG" id="cmu:TC_0467"/>
<dbReference type="AlphaFoldDB" id="Q9PKJ8"/>
<dbReference type="GeneID" id="43428461"/>
<dbReference type="Proteomes" id="UP000000800">
    <property type="component" value="Chromosome"/>
</dbReference>
<dbReference type="EMBL" id="AE002160">
    <property type="protein sequence ID" value="AAF39316.1"/>
    <property type="molecule type" value="Genomic_DNA"/>
</dbReference>
<dbReference type="RefSeq" id="WP_010904344.1">
    <property type="nucleotide sequence ID" value="NC_002620.2"/>
</dbReference>